<organism evidence="1 2">
    <name type="scientific">Sphingobium fontiphilum</name>
    <dbReference type="NCBI Taxonomy" id="944425"/>
    <lineage>
        <taxon>Bacteria</taxon>
        <taxon>Pseudomonadati</taxon>
        <taxon>Pseudomonadota</taxon>
        <taxon>Alphaproteobacteria</taxon>
        <taxon>Sphingomonadales</taxon>
        <taxon>Sphingomonadaceae</taxon>
        <taxon>Sphingobium</taxon>
    </lineage>
</organism>
<accession>A0A7W6GNI7</accession>
<evidence type="ECO:0000313" key="2">
    <source>
        <dbReference type="Proteomes" id="UP000552757"/>
    </source>
</evidence>
<gene>
    <name evidence="1" type="ORF">GGR44_002014</name>
</gene>
<name>A0A7W6GNI7_9SPHN</name>
<comment type="caution">
    <text evidence="1">The sequence shown here is derived from an EMBL/GenBank/DDBJ whole genome shotgun (WGS) entry which is preliminary data.</text>
</comment>
<protein>
    <submittedName>
        <fullName evidence="1">Uncharacterized protein</fullName>
    </submittedName>
</protein>
<sequence length="560" mass="60539">MAGIGSREELEAWLKDKPREWAQVIAARAALRALPFGLGVIPGRDGLTDRFALALFRATAISWAARNFPTYDIVSAAAKAAANATAAANAAAANADARATIAAAANAAAITATANATARAAIAAANATSVKADAKFWKAVDADCDRLTKRTDMNGAAHAMNGLPLWLSPAPDVWARALDRRSGALLDHDPSFQVWTDWYLRRVDGLDAAFDIPGDINRKEDKAILARLADATDEDFWGKGAHHVNTTLQGWIDEARAAAELPLPEQEDGATAYDLNDAGQVDRLPASDQQHLRDAPDQRRNYADIREAAQELAEEGQRLGGRLRRALDRFLASLPEAFEQAEAYLVWRDGNALRRIHRAHRLVADSREPDDARLDPMVGEMLGGLIDLYNLFAFGDDGLRTLDERRVAAQERARADVERAAAKPLVEAALRAPDVATARALDDLKAETEAETLPPGDPYADQAADQASRVRRNWFAALLSGGKRALNELNKSGKSVRVGIEGAVGATIISDLTGVTQIYRPVLDFIKDNAEALTNYAVIAYGNNPAVARLIEAILKLWPF</sequence>
<proteinExistence type="predicted"/>
<dbReference type="Proteomes" id="UP000552757">
    <property type="component" value="Unassembled WGS sequence"/>
</dbReference>
<dbReference type="AlphaFoldDB" id="A0A7W6GNI7"/>
<dbReference type="EMBL" id="JACIEB010000004">
    <property type="protein sequence ID" value="MBB3982351.1"/>
    <property type="molecule type" value="Genomic_DNA"/>
</dbReference>
<keyword evidence="2" id="KW-1185">Reference proteome</keyword>
<evidence type="ECO:0000313" key="1">
    <source>
        <dbReference type="EMBL" id="MBB3982351.1"/>
    </source>
</evidence>
<reference evidence="1 2" key="1">
    <citation type="submission" date="2020-08" db="EMBL/GenBank/DDBJ databases">
        <title>Genomic Encyclopedia of Type Strains, Phase IV (KMG-IV): sequencing the most valuable type-strain genomes for metagenomic binning, comparative biology and taxonomic classification.</title>
        <authorList>
            <person name="Goeker M."/>
        </authorList>
    </citation>
    <scope>NUCLEOTIDE SEQUENCE [LARGE SCALE GENOMIC DNA]</scope>
    <source>
        <strain evidence="1 2">DSM 29348</strain>
    </source>
</reference>
<dbReference type="RefSeq" id="WP_183955423.1">
    <property type="nucleotide sequence ID" value="NZ_JACIEB010000004.1"/>
</dbReference>